<keyword evidence="12 16" id="KW-0670">Pyruvate</keyword>
<evidence type="ECO:0000256" key="1">
    <source>
        <dbReference type="ARBA" id="ARBA00001958"/>
    </source>
</evidence>
<comment type="catalytic activity">
    <reaction evidence="14">
        <text>pyruvate + ATP = phosphoenolpyruvate + ADP + H(+)</text>
        <dbReference type="Rhea" id="RHEA:18157"/>
        <dbReference type="ChEBI" id="CHEBI:15361"/>
        <dbReference type="ChEBI" id="CHEBI:15378"/>
        <dbReference type="ChEBI" id="CHEBI:30616"/>
        <dbReference type="ChEBI" id="CHEBI:58702"/>
        <dbReference type="ChEBI" id="CHEBI:456216"/>
        <dbReference type="EC" id="2.7.1.40"/>
    </reaction>
</comment>
<evidence type="ECO:0000256" key="4">
    <source>
        <dbReference type="ARBA" id="ARBA00012142"/>
    </source>
</evidence>
<dbReference type="GO" id="GO:0004743">
    <property type="term" value="F:pyruvate kinase activity"/>
    <property type="evidence" value="ECO:0007669"/>
    <property type="project" value="UniProtKB-UniRule"/>
</dbReference>
<dbReference type="InterPro" id="IPR001697">
    <property type="entry name" value="Pyr_Knase"/>
</dbReference>
<dbReference type="Gene3D" id="3.40.1380.20">
    <property type="entry name" value="Pyruvate kinase, C-terminal domain"/>
    <property type="match status" value="1"/>
</dbReference>
<evidence type="ECO:0000256" key="14">
    <source>
        <dbReference type="RuleBase" id="RU000504"/>
    </source>
</evidence>
<dbReference type="SUPFAM" id="SSF50800">
    <property type="entry name" value="PK beta-barrel domain-like"/>
    <property type="match status" value="1"/>
</dbReference>
<dbReference type="Gene3D" id="2.40.33.10">
    <property type="entry name" value="PK beta-barrel domain-like"/>
    <property type="match status" value="1"/>
</dbReference>
<dbReference type="STRING" id="859194.MHF_1543"/>
<evidence type="ECO:0000256" key="3">
    <source>
        <dbReference type="ARBA" id="ARBA00008663"/>
    </source>
</evidence>
<evidence type="ECO:0000256" key="11">
    <source>
        <dbReference type="ARBA" id="ARBA00023152"/>
    </source>
</evidence>
<dbReference type="Proteomes" id="UP000007952">
    <property type="component" value="Chromosome"/>
</dbReference>
<dbReference type="Pfam" id="PF00224">
    <property type="entry name" value="PK"/>
    <property type="match status" value="1"/>
</dbReference>
<dbReference type="GO" id="GO:0016301">
    <property type="term" value="F:kinase activity"/>
    <property type="evidence" value="ECO:0007669"/>
    <property type="project" value="UniProtKB-KW"/>
</dbReference>
<proteinExistence type="inferred from homology"/>
<comment type="similarity">
    <text evidence="3 14">Belongs to the pyruvate kinase family.</text>
</comment>
<dbReference type="GO" id="GO:0030955">
    <property type="term" value="F:potassium ion binding"/>
    <property type="evidence" value="ECO:0007669"/>
    <property type="project" value="UniProtKB-UniRule"/>
</dbReference>
<dbReference type="GO" id="GO:0005524">
    <property type="term" value="F:ATP binding"/>
    <property type="evidence" value="ECO:0007669"/>
    <property type="project" value="UniProtKB-KW"/>
</dbReference>
<accession>F6FHE5</accession>
<dbReference type="BioCyc" id="MHAE859194:G1GR7-1541-MONOMER"/>
<keyword evidence="7" id="KW-0547">Nucleotide-binding</keyword>
<keyword evidence="5 14" id="KW-0808">Transferase</keyword>
<dbReference type="NCBIfam" id="TIGR01064">
    <property type="entry name" value="pyruv_kin"/>
    <property type="match status" value="1"/>
</dbReference>
<feature type="domain" description="Pyruvate kinase barrel" evidence="15">
    <location>
        <begin position="6"/>
        <end position="373"/>
    </location>
</feature>
<evidence type="ECO:0000256" key="10">
    <source>
        <dbReference type="ARBA" id="ARBA00022842"/>
    </source>
</evidence>
<evidence type="ECO:0000259" key="15">
    <source>
        <dbReference type="Pfam" id="PF00224"/>
    </source>
</evidence>
<dbReference type="InterPro" id="IPR015806">
    <property type="entry name" value="Pyrv_Knase_insert_dom_sf"/>
</dbReference>
<sequence>MKYLFKNTKIVSTFGPAITREFNTEQDLNNSGLSDSLAIVEKTIEDLIFSGINCVRFNFSHGSSEEQLLRVKLINRVQKKLIESQNGNSNKNKFLRPMILMADTKGPEIRVYTMEAKEGVTYEIGDVLTISCIERVVGNKNGFSVLDSTGRYNMANDCIVGNTILVEDGKLSLEILEVDKAKGLVKAKVRNRHILKANKRINLPGADYSMDFLSEKDEFDIRLAMDNGFEYVALSFVNSKENILEVKSLIEKHSKEKGIKNNMKIISKIETLKSCENIDDIIEYSDGIMIARGDLGLEIPYFQVPYWTKQIVRKCREKGKPVIVATQMLDSLERSVVATRAEVSDVYRAAELGTDCTMLSGETAQGLFPVIAVKTMCDIVYESEKFFNYDRHVGLVKTKGMSSEVEKICNSLLEVMKNNKDVGSILVSSKDVDPATLEAISSLRLPAPLFNFISVDKLDMTCGEPHLSCPVYCGVKDHLSLALNRSINPVLVSGSSSSDLISTFQEFRSVFDTDANFSGKVVYFDNGSWKI</sequence>
<evidence type="ECO:0000313" key="17">
    <source>
        <dbReference type="Proteomes" id="UP000007952"/>
    </source>
</evidence>
<keyword evidence="8 14" id="KW-0418">Kinase</keyword>
<dbReference type="EC" id="2.7.1.40" evidence="4 13"/>
<keyword evidence="11 14" id="KW-0324">Glycolysis</keyword>
<evidence type="ECO:0000256" key="12">
    <source>
        <dbReference type="ARBA" id="ARBA00023317"/>
    </source>
</evidence>
<dbReference type="Gene3D" id="3.20.20.60">
    <property type="entry name" value="Phosphoenolpyruvate-binding domains"/>
    <property type="match status" value="1"/>
</dbReference>
<dbReference type="InterPro" id="IPR015813">
    <property type="entry name" value="Pyrv/PenolPyrv_kinase-like_dom"/>
</dbReference>
<evidence type="ECO:0000313" key="16">
    <source>
        <dbReference type="EMBL" id="AEG73775.1"/>
    </source>
</evidence>
<evidence type="ECO:0000256" key="2">
    <source>
        <dbReference type="ARBA" id="ARBA00004997"/>
    </source>
</evidence>
<evidence type="ECO:0000256" key="6">
    <source>
        <dbReference type="ARBA" id="ARBA00022723"/>
    </source>
</evidence>
<dbReference type="KEGG" id="mhf:MHF_1543"/>
<evidence type="ECO:0000256" key="8">
    <source>
        <dbReference type="ARBA" id="ARBA00022777"/>
    </source>
</evidence>
<dbReference type="PANTHER" id="PTHR11817">
    <property type="entry name" value="PYRUVATE KINASE"/>
    <property type="match status" value="1"/>
</dbReference>
<gene>
    <name evidence="16" type="primary">pyk</name>
    <name evidence="16" type="ordered locus">MHF_1543</name>
</gene>
<name>F6FHE5_MYCHI</name>
<dbReference type="PRINTS" id="PR01050">
    <property type="entry name" value="PYRUVTKNASE"/>
</dbReference>
<evidence type="ECO:0000256" key="7">
    <source>
        <dbReference type="ARBA" id="ARBA00022741"/>
    </source>
</evidence>
<comment type="pathway">
    <text evidence="2 14">Carbohydrate degradation; glycolysis; pyruvate from D-glyceraldehyde 3-phosphate: step 5/5.</text>
</comment>
<dbReference type="GO" id="GO:0000287">
    <property type="term" value="F:magnesium ion binding"/>
    <property type="evidence" value="ECO:0007669"/>
    <property type="project" value="UniProtKB-UniRule"/>
</dbReference>
<evidence type="ECO:0000256" key="9">
    <source>
        <dbReference type="ARBA" id="ARBA00022840"/>
    </source>
</evidence>
<reference evidence="16 17" key="1">
    <citation type="journal article" date="2011" name="J. Bacteriol.">
        <title>Complete genome sequences of two hemotropic Mycoplasmas, Mycoplasma haemofelis strain Ohio2 and Mycoplasma suis strain Illinois.</title>
        <authorList>
            <person name="Messick J.B."/>
            <person name="Santos A.P."/>
            <person name="Guimaraes A.M."/>
        </authorList>
    </citation>
    <scope>NUCLEOTIDE SEQUENCE [LARGE SCALE GENOMIC DNA]</scope>
    <source>
        <strain evidence="16 17">Ohio2</strain>
    </source>
</reference>
<comment type="cofactor">
    <cofactor evidence="1">
        <name>K(+)</name>
        <dbReference type="ChEBI" id="CHEBI:29103"/>
    </cofactor>
</comment>
<reference key="2">
    <citation type="submission" date="2011-05" db="EMBL/GenBank/DDBJ databases">
        <title>The Genome of Mycoplasma haemofelis Strain Ohio2, a pathogenic hemoplasma of the cat.</title>
        <authorList>
            <person name="Santos A.P."/>
            <person name="Guimaraes A.M.S."/>
            <person name="SanMiguel P.J."/>
            <person name="Martin S.W."/>
            <person name="Messick J.B."/>
        </authorList>
    </citation>
    <scope>NUCLEOTIDE SEQUENCE</scope>
    <source>
        <strain>Ohio2</strain>
    </source>
</reference>
<keyword evidence="6" id="KW-0479">Metal-binding</keyword>
<dbReference type="UniPathway" id="UPA00109">
    <property type="reaction ID" value="UER00188"/>
</dbReference>
<dbReference type="InterPro" id="IPR015793">
    <property type="entry name" value="Pyrv_Knase_brl"/>
</dbReference>
<dbReference type="eggNOG" id="COG0469">
    <property type="taxonomic scope" value="Bacteria"/>
</dbReference>
<dbReference type="InterPro" id="IPR040442">
    <property type="entry name" value="Pyrv_kinase-like_dom_sf"/>
</dbReference>
<dbReference type="SUPFAM" id="SSF51621">
    <property type="entry name" value="Phosphoenolpyruvate/pyruvate domain"/>
    <property type="match status" value="1"/>
</dbReference>
<organism evidence="16 17">
    <name type="scientific">Mycoplasma haemofelis (strain Ohio2)</name>
    <dbReference type="NCBI Taxonomy" id="859194"/>
    <lineage>
        <taxon>Bacteria</taxon>
        <taxon>Bacillati</taxon>
        <taxon>Mycoplasmatota</taxon>
        <taxon>Mollicutes</taxon>
        <taxon>Mycoplasmataceae</taxon>
        <taxon>Mycoplasma</taxon>
    </lineage>
</organism>
<dbReference type="InterPro" id="IPR036918">
    <property type="entry name" value="Pyrv_Knase_C_sf"/>
</dbReference>
<protein>
    <recommendedName>
        <fullName evidence="4 13">Pyruvate kinase</fullName>
        <ecNumber evidence="4 13">2.7.1.40</ecNumber>
    </recommendedName>
</protein>
<dbReference type="HOGENOM" id="CLU_015439_1_0_14"/>
<evidence type="ECO:0000256" key="5">
    <source>
        <dbReference type="ARBA" id="ARBA00022679"/>
    </source>
</evidence>
<keyword evidence="10 14" id="KW-0460">Magnesium</keyword>
<dbReference type="EMBL" id="CP002808">
    <property type="protein sequence ID" value="AEG73775.1"/>
    <property type="molecule type" value="Genomic_DNA"/>
</dbReference>
<dbReference type="AlphaFoldDB" id="F6FHE5"/>
<evidence type="ECO:0000256" key="13">
    <source>
        <dbReference type="NCBIfam" id="TIGR01064"/>
    </source>
</evidence>
<dbReference type="InterPro" id="IPR011037">
    <property type="entry name" value="Pyrv_Knase-like_insert_dom_sf"/>
</dbReference>
<keyword evidence="9" id="KW-0067">ATP-binding</keyword>